<evidence type="ECO:0000256" key="1">
    <source>
        <dbReference type="SAM" id="Phobius"/>
    </source>
</evidence>
<keyword evidence="1" id="KW-1133">Transmembrane helix</keyword>
<comment type="caution">
    <text evidence="2">The sequence shown here is derived from an EMBL/GenBank/DDBJ whole genome shotgun (WGS) entry which is preliminary data.</text>
</comment>
<proteinExistence type="predicted"/>
<protein>
    <submittedName>
        <fullName evidence="2">Uncharacterized protein</fullName>
    </submittedName>
</protein>
<organism evidence="2 3">
    <name type="scientific">Psychrobacillus vulpis</name>
    <dbReference type="NCBI Taxonomy" id="2325572"/>
    <lineage>
        <taxon>Bacteria</taxon>
        <taxon>Bacillati</taxon>
        <taxon>Bacillota</taxon>
        <taxon>Bacilli</taxon>
        <taxon>Bacillales</taxon>
        <taxon>Bacillaceae</taxon>
        <taxon>Psychrobacillus</taxon>
    </lineage>
</organism>
<dbReference type="AlphaFoldDB" id="A0A544TTP4"/>
<dbReference type="OrthoDB" id="2449283at2"/>
<keyword evidence="3" id="KW-1185">Reference proteome</keyword>
<accession>A0A544TTP4</accession>
<feature type="transmembrane region" description="Helical" evidence="1">
    <location>
        <begin position="29"/>
        <end position="51"/>
    </location>
</feature>
<reference evidence="2 3" key="1">
    <citation type="submission" date="2019-06" db="EMBL/GenBank/DDBJ databases">
        <title>Psychrobacillus vulpis sp. nov., a new species isolated from feces of a red fox that inhabits in The Tablas de Daimiel Natural Park, Albacete, Spain.</title>
        <authorList>
            <person name="Rodriguez M."/>
            <person name="Reina J.C."/>
            <person name="Bejar V."/>
            <person name="Llamas I."/>
        </authorList>
    </citation>
    <scope>NUCLEOTIDE SEQUENCE [LARGE SCALE GENOMIC DNA]</scope>
    <source>
        <strain evidence="2 3">Z8</strain>
    </source>
</reference>
<sequence>MKIFRYLLTFLFGVALTIAMLRLDLPIWFIYICVVILLLLIMVATQIYIVYKSNNIKRIEQYLEKNKRKPIFAYPLAVKTGDSDKIMESIQTILDKHKQSYIQEVYKTNLALYENNVSKIEQLARQISKEPLRTYYMAYAEALKGNFEETRALKKSLPVLWMQHAIEAIIAKEQRDLNRFREEADAGVAHARGIQKFNLLYSFQHMERNSL</sequence>
<dbReference type="EMBL" id="VDGI01000003">
    <property type="protein sequence ID" value="TQR20805.1"/>
    <property type="molecule type" value="Genomic_DNA"/>
</dbReference>
<dbReference type="RefSeq" id="WP_142641340.1">
    <property type="nucleotide sequence ID" value="NZ_VDGI01000003.1"/>
</dbReference>
<name>A0A544TTP4_9BACI</name>
<feature type="transmembrane region" description="Helical" evidence="1">
    <location>
        <begin position="7"/>
        <end position="23"/>
    </location>
</feature>
<keyword evidence="1" id="KW-0472">Membrane</keyword>
<keyword evidence="1" id="KW-0812">Transmembrane</keyword>
<gene>
    <name evidence="2" type="ORF">FG384_04210</name>
</gene>
<evidence type="ECO:0000313" key="2">
    <source>
        <dbReference type="EMBL" id="TQR20805.1"/>
    </source>
</evidence>
<dbReference type="Proteomes" id="UP000316626">
    <property type="component" value="Unassembled WGS sequence"/>
</dbReference>
<evidence type="ECO:0000313" key="3">
    <source>
        <dbReference type="Proteomes" id="UP000316626"/>
    </source>
</evidence>